<keyword evidence="2" id="KW-1185">Reference proteome</keyword>
<dbReference type="InterPro" id="IPR016084">
    <property type="entry name" value="Haem_Oase-like_multi-hlx"/>
</dbReference>
<dbReference type="STRING" id="260084.SAMN02927928_3640"/>
<evidence type="ECO:0000313" key="1">
    <source>
        <dbReference type="EMBL" id="SCW81814.1"/>
    </source>
</evidence>
<reference evidence="2" key="1">
    <citation type="submission" date="2016-10" db="EMBL/GenBank/DDBJ databases">
        <authorList>
            <person name="Varghese N."/>
            <person name="Submissions S."/>
        </authorList>
    </citation>
    <scope>NUCLEOTIDE SEQUENCE [LARGE SCALE GENOMIC DNA]</scope>
    <source>
        <strain evidence="2">CGMCC 1.3431</strain>
    </source>
</reference>
<gene>
    <name evidence="1" type="ORF">SAMN02927928_3640</name>
</gene>
<dbReference type="RefSeq" id="WP_090650620.1">
    <property type="nucleotide sequence ID" value="NZ_CBCRYE010000002.1"/>
</dbReference>
<dbReference type="OrthoDB" id="9149607at2"/>
<dbReference type="Gene3D" id="1.20.910.10">
    <property type="entry name" value="Heme oxygenase-like"/>
    <property type="match status" value="1"/>
</dbReference>
<dbReference type="SUPFAM" id="SSF48613">
    <property type="entry name" value="Heme oxygenase-like"/>
    <property type="match status" value="1"/>
</dbReference>
<evidence type="ECO:0000313" key="2">
    <source>
        <dbReference type="Proteomes" id="UP000199150"/>
    </source>
</evidence>
<dbReference type="Proteomes" id="UP000199150">
    <property type="component" value="Unassembled WGS sequence"/>
</dbReference>
<organism evidence="1 2">
    <name type="scientific">Asticcacaulis taihuensis</name>
    <dbReference type="NCBI Taxonomy" id="260084"/>
    <lineage>
        <taxon>Bacteria</taxon>
        <taxon>Pseudomonadati</taxon>
        <taxon>Pseudomonadota</taxon>
        <taxon>Alphaproteobacteria</taxon>
        <taxon>Caulobacterales</taxon>
        <taxon>Caulobacteraceae</taxon>
        <taxon>Asticcacaulis</taxon>
    </lineage>
</organism>
<accession>A0A1G4TKK8</accession>
<name>A0A1G4TKK8_9CAUL</name>
<sequence>MRLIEALRSHTRQQHEALHTHPLLNGLSNASLSMADFHRILLAFEAYYSHAEAACLAGWPEDVPNAPVLTWLGSDLAQHGLTSQAQHIPFLHPPIDTRSKLAGYLYTKQGSTLGGHVISRHLERQLGLIPRLDQWFFAGYGHDNGPNWKTFTAHIDAMGDALDPDEVLASARRAFETLAWFCDAFHDMKPIPLLLKTENLS</sequence>
<dbReference type="EMBL" id="FMTS01000009">
    <property type="protein sequence ID" value="SCW81814.1"/>
    <property type="molecule type" value="Genomic_DNA"/>
</dbReference>
<protein>
    <submittedName>
        <fullName evidence="1">Heme oxygenase</fullName>
    </submittedName>
</protein>
<dbReference type="CDD" id="cd19166">
    <property type="entry name" value="HemeO-bac"/>
    <property type="match status" value="1"/>
</dbReference>
<proteinExistence type="predicted"/>
<dbReference type="AlphaFoldDB" id="A0A1G4TKK8"/>